<sequence length="55" mass="6438">DGFKLEEGRFRLNIRKKFFTLRVVGHWNRLPREVVEAPSLEVFKARLDVALGNLV</sequence>
<gene>
    <name evidence="1" type="ORF">N301_09693</name>
</gene>
<dbReference type="AlphaFoldDB" id="A0A0A0B2I1"/>
<dbReference type="EMBL" id="KL873593">
    <property type="protein sequence ID" value="KGL99565.1"/>
    <property type="molecule type" value="Genomic_DNA"/>
</dbReference>
<accession>A0A0A0B2I1</accession>
<name>A0A0A0B2I1_CHAVO</name>
<dbReference type="Proteomes" id="UP000053858">
    <property type="component" value="Unassembled WGS sequence"/>
</dbReference>
<evidence type="ECO:0000313" key="2">
    <source>
        <dbReference type="Proteomes" id="UP000053858"/>
    </source>
</evidence>
<evidence type="ECO:0008006" key="3">
    <source>
        <dbReference type="Google" id="ProtNLM"/>
    </source>
</evidence>
<proteinExistence type="predicted"/>
<feature type="non-terminal residue" evidence="1">
    <location>
        <position position="55"/>
    </location>
</feature>
<protein>
    <recommendedName>
        <fullName evidence="3">Nidogen G2 beta-barrel domain-containing protein</fullName>
    </recommendedName>
</protein>
<feature type="non-terminal residue" evidence="1">
    <location>
        <position position="1"/>
    </location>
</feature>
<evidence type="ECO:0000313" key="1">
    <source>
        <dbReference type="EMBL" id="KGL99565.1"/>
    </source>
</evidence>
<organism evidence="1 2">
    <name type="scientific">Charadrius vociferus</name>
    <name type="common">Killdeer</name>
    <name type="synonym">Aegialitis vocifera</name>
    <dbReference type="NCBI Taxonomy" id="50402"/>
    <lineage>
        <taxon>Eukaryota</taxon>
        <taxon>Metazoa</taxon>
        <taxon>Chordata</taxon>
        <taxon>Craniata</taxon>
        <taxon>Vertebrata</taxon>
        <taxon>Euteleostomi</taxon>
        <taxon>Archelosauria</taxon>
        <taxon>Archosauria</taxon>
        <taxon>Dinosauria</taxon>
        <taxon>Saurischia</taxon>
        <taxon>Theropoda</taxon>
        <taxon>Coelurosauria</taxon>
        <taxon>Aves</taxon>
        <taxon>Neognathae</taxon>
        <taxon>Neoaves</taxon>
        <taxon>Charadriiformes</taxon>
        <taxon>Charadriidae</taxon>
        <taxon>Charadrius</taxon>
    </lineage>
</organism>
<keyword evidence="2" id="KW-1185">Reference proteome</keyword>
<reference evidence="2" key="1">
    <citation type="journal article" date="2014" name="Science">
        <title>Comparative genomics reveals insights into avian genome evolution and adaptation.</title>
        <authorList>
            <consortium name="Avian Genome Consortium"/>
            <person name="Zhang G."/>
            <person name="Li C."/>
            <person name="Li Q."/>
            <person name="Li B."/>
            <person name="Larkin D.M."/>
            <person name="Lee C."/>
            <person name="Storz J.F."/>
            <person name="Antunes A."/>
            <person name="Greenwold M.J."/>
            <person name="Meredith R.W."/>
            <person name="Odeen A."/>
            <person name="Cui J."/>
            <person name="Zhou Q."/>
            <person name="Xu L."/>
            <person name="Pan H."/>
            <person name="Wang Z."/>
            <person name="Jin L."/>
            <person name="Zhang P."/>
            <person name="Hu H."/>
            <person name="Yang W."/>
            <person name="Hu J."/>
            <person name="Xiao J."/>
            <person name="Yang Z."/>
            <person name="Liu Y."/>
            <person name="Xie Q."/>
            <person name="Yu H."/>
            <person name="Lian J."/>
            <person name="Wen P."/>
            <person name="Zhang F."/>
            <person name="Li H."/>
            <person name="Zeng Y."/>
            <person name="Xiong Z."/>
            <person name="Liu S."/>
            <person name="Zhou L."/>
            <person name="Huang Z."/>
            <person name="An N."/>
            <person name="Wang J."/>
            <person name="Zheng Q."/>
            <person name="Xiong Y."/>
            <person name="Wang G."/>
            <person name="Wang B."/>
            <person name="Wang J."/>
            <person name="Fan Y."/>
            <person name="da Fonseca R.R."/>
            <person name="Alfaro-Nunez A."/>
            <person name="Schubert M."/>
            <person name="Orlando L."/>
            <person name="Mourier T."/>
            <person name="Howard J.T."/>
            <person name="Ganapathy G."/>
            <person name="Pfenning A."/>
            <person name="Whitney O."/>
            <person name="Rivas M.V."/>
            <person name="Hara E."/>
            <person name="Smith J."/>
            <person name="Farre M."/>
            <person name="Narayan J."/>
            <person name="Slavov G."/>
            <person name="Romanov M.N."/>
            <person name="Borges R."/>
            <person name="Machado J.P."/>
            <person name="Khan I."/>
            <person name="Springer M.S."/>
            <person name="Gatesy J."/>
            <person name="Hoffmann F.G."/>
            <person name="Opazo J.C."/>
            <person name="Hastad O."/>
            <person name="Sawyer R.H."/>
            <person name="Kim H."/>
            <person name="Kim K.W."/>
            <person name="Kim H.J."/>
            <person name="Cho S."/>
            <person name="Li N."/>
            <person name="Huang Y."/>
            <person name="Bruford M.W."/>
            <person name="Zhan X."/>
            <person name="Dixon A."/>
            <person name="Bertelsen M.F."/>
            <person name="Derryberry E."/>
            <person name="Warren W."/>
            <person name="Wilson R.K."/>
            <person name="Li S."/>
            <person name="Ray D.A."/>
            <person name="Green R.E."/>
            <person name="O'Brien S.J."/>
            <person name="Griffin D."/>
            <person name="Johnson W.E."/>
            <person name="Haussler D."/>
            <person name="Ryder O.A."/>
            <person name="Willerslev E."/>
            <person name="Graves G.R."/>
            <person name="Alstrom P."/>
            <person name="Fjeldsa J."/>
            <person name="Mindell D.P."/>
            <person name="Edwards S.V."/>
            <person name="Braun E.L."/>
            <person name="Rahbek C."/>
            <person name="Burt D.W."/>
            <person name="Houde P."/>
            <person name="Zhang Y."/>
            <person name="Yang H."/>
            <person name="Wang J."/>
            <person name="Jarvis E.D."/>
            <person name="Gilbert M.T."/>
            <person name="Wang J."/>
        </authorList>
    </citation>
    <scope>NUCLEOTIDE SEQUENCE [LARGE SCALE GENOMIC DNA]</scope>
</reference>